<accession>A0AAV4G737</accession>
<protein>
    <submittedName>
        <fullName evidence="1">(S)-beta-bisabolene synthase</fullName>
    </submittedName>
</protein>
<proteinExistence type="predicted"/>
<organism evidence="1 2">
    <name type="scientific">Elysia marginata</name>
    <dbReference type="NCBI Taxonomy" id="1093978"/>
    <lineage>
        <taxon>Eukaryota</taxon>
        <taxon>Metazoa</taxon>
        <taxon>Spiralia</taxon>
        <taxon>Lophotrochozoa</taxon>
        <taxon>Mollusca</taxon>
        <taxon>Gastropoda</taxon>
        <taxon>Heterobranchia</taxon>
        <taxon>Euthyneura</taxon>
        <taxon>Panpulmonata</taxon>
        <taxon>Sacoglossa</taxon>
        <taxon>Placobranchoidea</taxon>
        <taxon>Plakobranchidae</taxon>
        <taxon>Elysia</taxon>
    </lineage>
</organism>
<evidence type="ECO:0000313" key="1">
    <source>
        <dbReference type="EMBL" id="GFR80390.1"/>
    </source>
</evidence>
<dbReference type="EMBL" id="BMAT01004782">
    <property type="protein sequence ID" value="GFR80390.1"/>
    <property type="molecule type" value="Genomic_DNA"/>
</dbReference>
<dbReference type="PANTHER" id="PTHR46601:SF2">
    <property type="entry name" value="UBIQUITIN-LIKE PROTEASE FAMILY PROFILE DOMAIN-CONTAINING PROTEIN"/>
    <property type="match status" value="1"/>
</dbReference>
<reference evidence="1 2" key="1">
    <citation type="journal article" date="2021" name="Elife">
        <title>Chloroplast acquisition without the gene transfer in kleptoplastic sea slugs, Plakobranchus ocellatus.</title>
        <authorList>
            <person name="Maeda T."/>
            <person name="Takahashi S."/>
            <person name="Yoshida T."/>
            <person name="Shimamura S."/>
            <person name="Takaki Y."/>
            <person name="Nagai Y."/>
            <person name="Toyoda A."/>
            <person name="Suzuki Y."/>
            <person name="Arimoto A."/>
            <person name="Ishii H."/>
            <person name="Satoh N."/>
            <person name="Nishiyama T."/>
            <person name="Hasebe M."/>
            <person name="Maruyama T."/>
            <person name="Minagawa J."/>
            <person name="Obokata J."/>
            <person name="Shigenobu S."/>
        </authorList>
    </citation>
    <scope>NUCLEOTIDE SEQUENCE [LARGE SCALE GENOMIC DNA]</scope>
</reference>
<keyword evidence="2" id="KW-1185">Reference proteome</keyword>
<dbReference type="Proteomes" id="UP000762676">
    <property type="component" value="Unassembled WGS sequence"/>
</dbReference>
<sequence>MPETYRMVSQSYESEHISWQCPGRKDNVSVFKRGEKMKVQKKILLSTVMEAYQQFKKENPDVKIGKSLFASLRPSHILPVSDKDHNVCCCKYHENLELLGQGLKTLIPALPDTKTLLNMTVCDPDNVEFNLGDCARCDPAVALLAAHFFQSELSCFIYQWNDKHRKEISEMSISTAQTEWIYQLKQLRGHAFIAKVQLQKKKHFAESLQSNKIILHEDFSENFAIKQQNEIMAAHWDKHGATVFTAVLTTDTRCHSYAVISDENRHYKFSVVTFNKAILNHATTQGVVIDKFHFFSDGAGSQFKNRFTLPTLVDTSFIHSDIKAAYWNFFATAHGKGACDGVGATVKRAVWRRILKKKSHSKFIQGLC</sequence>
<comment type="caution">
    <text evidence="1">The sequence shown here is derived from an EMBL/GenBank/DDBJ whole genome shotgun (WGS) entry which is preliminary data.</text>
</comment>
<gene>
    <name evidence="1" type="ORF">ElyMa_002313500</name>
</gene>
<evidence type="ECO:0000313" key="2">
    <source>
        <dbReference type="Proteomes" id="UP000762676"/>
    </source>
</evidence>
<name>A0AAV4G737_9GAST</name>
<dbReference type="AlphaFoldDB" id="A0AAV4G737"/>
<dbReference type="PANTHER" id="PTHR46601">
    <property type="entry name" value="ULP_PROTEASE DOMAIN-CONTAINING PROTEIN"/>
    <property type="match status" value="1"/>
</dbReference>